<evidence type="ECO:0000313" key="9">
    <source>
        <dbReference type="Proteomes" id="UP000823388"/>
    </source>
</evidence>
<comment type="caution">
    <text evidence="8">The sequence shown here is derived from an EMBL/GenBank/DDBJ whole genome shotgun (WGS) entry which is preliminary data.</text>
</comment>
<accession>A0A8T0UZM6</accession>
<dbReference type="EMBL" id="CM029041">
    <property type="protein sequence ID" value="KAG2625479.1"/>
    <property type="molecule type" value="Genomic_DNA"/>
</dbReference>
<dbReference type="InterPro" id="IPR004864">
    <property type="entry name" value="LEA_2"/>
</dbReference>
<dbReference type="Pfam" id="PF03168">
    <property type="entry name" value="LEA_2"/>
    <property type="match status" value="1"/>
</dbReference>
<reference evidence="8" key="1">
    <citation type="submission" date="2020-05" db="EMBL/GenBank/DDBJ databases">
        <title>WGS assembly of Panicum virgatum.</title>
        <authorList>
            <person name="Lovell J.T."/>
            <person name="Jenkins J."/>
            <person name="Shu S."/>
            <person name="Juenger T.E."/>
            <person name="Schmutz J."/>
        </authorList>
    </citation>
    <scope>NUCLEOTIDE SEQUENCE</scope>
    <source>
        <strain evidence="8">AP13</strain>
    </source>
</reference>
<evidence type="ECO:0000256" key="3">
    <source>
        <dbReference type="ARBA" id="ARBA00022989"/>
    </source>
</evidence>
<evidence type="ECO:0000256" key="5">
    <source>
        <dbReference type="SAM" id="MobiDB-lite"/>
    </source>
</evidence>
<evidence type="ECO:0000256" key="4">
    <source>
        <dbReference type="ARBA" id="ARBA00023136"/>
    </source>
</evidence>
<keyword evidence="9" id="KW-1185">Reference proteome</keyword>
<dbReference type="AlphaFoldDB" id="A0A8T0UZM6"/>
<dbReference type="GO" id="GO:0016020">
    <property type="term" value="C:membrane"/>
    <property type="evidence" value="ECO:0007669"/>
    <property type="project" value="UniProtKB-SubCell"/>
</dbReference>
<feature type="transmembrane region" description="Helical" evidence="6">
    <location>
        <begin position="110"/>
        <end position="137"/>
    </location>
</feature>
<feature type="region of interest" description="Disordered" evidence="5">
    <location>
        <begin position="1"/>
        <end position="103"/>
    </location>
</feature>
<name>A0A8T0UZM6_PANVG</name>
<gene>
    <name evidence="8" type="ORF">PVAP13_3KG206100</name>
</gene>
<feature type="domain" description="Late embryogenesis abundant protein LEA-2 subgroup" evidence="7">
    <location>
        <begin position="178"/>
        <end position="278"/>
    </location>
</feature>
<proteinExistence type="predicted"/>
<comment type="subcellular location">
    <subcellularLocation>
        <location evidence="1">Membrane</location>
        <topology evidence="1">Single-pass membrane protein</topology>
    </subcellularLocation>
</comment>
<organism evidence="8 9">
    <name type="scientific">Panicum virgatum</name>
    <name type="common">Blackwell switchgrass</name>
    <dbReference type="NCBI Taxonomy" id="38727"/>
    <lineage>
        <taxon>Eukaryota</taxon>
        <taxon>Viridiplantae</taxon>
        <taxon>Streptophyta</taxon>
        <taxon>Embryophyta</taxon>
        <taxon>Tracheophyta</taxon>
        <taxon>Spermatophyta</taxon>
        <taxon>Magnoliopsida</taxon>
        <taxon>Liliopsida</taxon>
        <taxon>Poales</taxon>
        <taxon>Poaceae</taxon>
        <taxon>PACMAD clade</taxon>
        <taxon>Panicoideae</taxon>
        <taxon>Panicodae</taxon>
        <taxon>Paniceae</taxon>
        <taxon>Panicinae</taxon>
        <taxon>Panicum</taxon>
        <taxon>Panicum sect. Hiantes</taxon>
    </lineage>
</organism>
<feature type="compositionally biased region" description="Low complexity" evidence="5">
    <location>
        <begin position="1"/>
        <end position="13"/>
    </location>
</feature>
<keyword evidence="3 6" id="KW-1133">Transmembrane helix</keyword>
<evidence type="ECO:0000256" key="1">
    <source>
        <dbReference type="ARBA" id="ARBA00004167"/>
    </source>
</evidence>
<evidence type="ECO:0000313" key="8">
    <source>
        <dbReference type="EMBL" id="KAG2625479.1"/>
    </source>
</evidence>
<sequence length="302" mass="31229">MAPRPARSPLARPCTAIDAATHRARARQPPALILPTPNAASCSATTQCRLPPPRAPRPMADAKPSKPKGSTPSAFADAAKAKAKPKAVDASAGKAEDGGHGAAPPGRGRWLRWACCGLAVLGALAAVVMLALSLTVLKVRDPTLSMESVAVRWFSVRLDARAARSLRINVTLAGSIVIRNPNYESLRFGASDTEIFVDGVAGPVGLGRAPPGEVPARGASRVAADLDVFVDRVGAAVVGEVLFGRGEVRLASRTAVDGRVSVLGGLYGRRTVRVAMRCRVTLRVSAAVVVAGSPACVADFGR</sequence>
<keyword evidence="4 6" id="KW-0472">Membrane</keyword>
<dbReference type="PANTHER" id="PTHR31234:SF65">
    <property type="entry name" value="LATE EMBRYOGENESIS ABUNDANT PROTEIN, LEA_2 SUBGROUP"/>
    <property type="match status" value="1"/>
</dbReference>
<keyword evidence="2 6" id="KW-0812">Transmembrane</keyword>
<dbReference type="GO" id="GO:0098542">
    <property type="term" value="P:defense response to other organism"/>
    <property type="evidence" value="ECO:0007669"/>
    <property type="project" value="InterPro"/>
</dbReference>
<evidence type="ECO:0000259" key="7">
    <source>
        <dbReference type="Pfam" id="PF03168"/>
    </source>
</evidence>
<feature type="compositionally biased region" description="Polar residues" evidence="5">
    <location>
        <begin position="38"/>
        <end position="48"/>
    </location>
</feature>
<evidence type="ECO:0000256" key="6">
    <source>
        <dbReference type="SAM" id="Phobius"/>
    </source>
</evidence>
<dbReference type="PANTHER" id="PTHR31234">
    <property type="entry name" value="LATE EMBRYOGENESIS ABUNDANT (LEA) HYDROXYPROLINE-RICH GLYCOPROTEIN FAMILY"/>
    <property type="match status" value="1"/>
</dbReference>
<evidence type="ECO:0000256" key="2">
    <source>
        <dbReference type="ARBA" id="ARBA00022692"/>
    </source>
</evidence>
<dbReference type="InterPro" id="IPR044839">
    <property type="entry name" value="NDR1-like"/>
</dbReference>
<dbReference type="Proteomes" id="UP000823388">
    <property type="component" value="Chromosome 3K"/>
</dbReference>
<protein>
    <recommendedName>
        <fullName evidence="7">Late embryogenesis abundant protein LEA-2 subgroup domain-containing protein</fullName>
    </recommendedName>
</protein>